<sequence length="189" mass="20959">MNKRLVGADGGELEIVNCLQIPISWGHKPEKFVKFFVVSGLQQDVLVGTNVLQDDACWIEALGIALGYGAQDADSDNGRNGVGIGYIAPQNETCSSREKINTVSLYRDKSKNGSLSRDNFNIVPCSSENFIVKYEKPKPQRRPKETATVMQDAEQLQVKKGTKKVNALVYRPKEPSRGNSHHKDNKNLL</sequence>
<dbReference type="Proteomes" id="UP000887577">
    <property type="component" value="Unplaced"/>
</dbReference>
<evidence type="ECO:0000313" key="3">
    <source>
        <dbReference type="WBParaSite" id="PSU_v2.g1485.t1"/>
    </source>
</evidence>
<protein>
    <submittedName>
        <fullName evidence="3">Uncharacterized protein</fullName>
    </submittedName>
</protein>
<dbReference type="WBParaSite" id="PSU_v2.g1485.t1">
    <property type="protein sequence ID" value="PSU_v2.g1485.t1"/>
    <property type="gene ID" value="PSU_v2.g1485"/>
</dbReference>
<proteinExistence type="predicted"/>
<accession>A0A914YBI1</accession>
<feature type="compositionally biased region" description="Basic and acidic residues" evidence="1">
    <location>
        <begin position="171"/>
        <end position="189"/>
    </location>
</feature>
<keyword evidence="2" id="KW-1185">Reference proteome</keyword>
<reference evidence="3" key="1">
    <citation type="submission" date="2022-11" db="UniProtKB">
        <authorList>
            <consortium name="WormBaseParasite"/>
        </authorList>
    </citation>
    <scope>IDENTIFICATION</scope>
</reference>
<feature type="region of interest" description="Disordered" evidence="1">
    <location>
        <begin position="170"/>
        <end position="189"/>
    </location>
</feature>
<organism evidence="2 3">
    <name type="scientific">Panagrolaimus superbus</name>
    <dbReference type="NCBI Taxonomy" id="310955"/>
    <lineage>
        <taxon>Eukaryota</taxon>
        <taxon>Metazoa</taxon>
        <taxon>Ecdysozoa</taxon>
        <taxon>Nematoda</taxon>
        <taxon>Chromadorea</taxon>
        <taxon>Rhabditida</taxon>
        <taxon>Tylenchina</taxon>
        <taxon>Panagrolaimomorpha</taxon>
        <taxon>Panagrolaimoidea</taxon>
        <taxon>Panagrolaimidae</taxon>
        <taxon>Panagrolaimus</taxon>
    </lineage>
</organism>
<name>A0A914YBI1_9BILA</name>
<evidence type="ECO:0000256" key="1">
    <source>
        <dbReference type="SAM" id="MobiDB-lite"/>
    </source>
</evidence>
<dbReference type="AlphaFoldDB" id="A0A914YBI1"/>
<evidence type="ECO:0000313" key="2">
    <source>
        <dbReference type="Proteomes" id="UP000887577"/>
    </source>
</evidence>